<reference evidence="4" key="1">
    <citation type="journal article" date="2014" name="Int. J. Syst. Evol. Microbiol.">
        <title>Complete genome sequence of Corynebacterium casei LMG S-19264T (=DSM 44701T), isolated from a smear-ripened cheese.</title>
        <authorList>
            <consortium name="US DOE Joint Genome Institute (JGI-PGF)"/>
            <person name="Walter F."/>
            <person name="Albersmeier A."/>
            <person name="Kalinowski J."/>
            <person name="Ruckert C."/>
        </authorList>
    </citation>
    <scope>NUCLEOTIDE SEQUENCE</scope>
    <source>
        <strain evidence="4">VKM Ac-1401</strain>
    </source>
</reference>
<evidence type="ECO:0000313" key="5">
    <source>
        <dbReference type="Proteomes" id="UP001142372"/>
    </source>
</evidence>
<dbReference type="GO" id="GO:0003677">
    <property type="term" value="F:DNA binding"/>
    <property type="evidence" value="ECO:0007669"/>
    <property type="project" value="InterPro"/>
</dbReference>
<reference evidence="4" key="2">
    <citation type="submission" date="2023-01" db="EMBL/GenBank/DDBJ databases">
        <authorList>
            <person name="Sun Q."/>
            <person name="Evtushenko L."/>
        </authorList>
    </citation>
    <scope>NUCLEOTIDE SEQUENCE</scope>
    <source>
        <strain evidence="4">VKM Ac-1401</strain>
    </source>
</reference>
<dbReference type="InterPro" id="IPR036388">
    <property type="entry name" value="WH-like_DNA-bd_sf"/>
</dbReference>
<dbReference type="PANTHER" id="PTHR16305">
    <property type="entry name" value="TESTICULAR SOLUBLE ADENYLYL CYCLASE"/>
    <property type="match status" value="1"/>
</dbReference>
<dbReference type="Proteomes" id="UP001142372">
    <property type="component" value="Unassembled WGS sequence"/>
</dbReference>
<dbReference type="Pfam" id="PF13191">
    <property type="entry name" value="AAA_16"/>
    <property type="match status" value="1"/>
</dbReference>
<dbReference type="SMART" id="SM00421">
    <property type="entry name" value="HTH_LUXR"/>
    <property type="match status" value="1"/>
</dbReference>
<evidence type="ECO:0000259" key="3">
    <source>
        <dbReference type="PROSITE" id="PS50043"/>
    </source>
</evidence>
<dbReference type="PROSITE" id="PS50043">
    <property type="entry name" value="HTH_LUXR_2"/>
    <property type="match status" value="1"/>
</dbReference>
<keyword evidence="5" id="KW-1185">Reference proteome</keyword>
<evidence type="ECO:0000313" key="4">
    <source>
        <dbReference type="EMBL" id="GLJ77076.1"/>
    </source>
</evidence>
<dbReference type="GO" id="GO:0005524">
    <property type="term" value="F:ATP binding"/>
    <property type="evidence" value="ECO:0007669"/>
    <property type="project" value="UniProtKB-KW"/>
</dbReference>
<gene>
    <name evidence="4" type="ORF">GCM10017584_26500</name>
</gene>
<dbReference type="InterPro" id="IPR027417">
    <property type="entry name" value="P-loop_NTPase"/>
</dbReference>
<protein>
    <submittedName>
        <fullName evidence="4">Transcriptional regulator</fullName>
    </submittedName>
</protein>
<evidence type="ECO:0000256" key="1">
    <source>
        <dbReference type="ARBA" id="ARBA00022741"/>
    </source>
</evidence>
<dbReference type="GO" id="GO:0005737">
    <property type="term" value="C:cytoplasm"/>
    <property type="evidence" value="ECO:0007669"/>
    <property type="project" value="TreeGrafter"/>
</dbReference>
<dbReference type="RefSeq" id="WP_271177727.1">
    <property type="nucleotide sequence ID" value="NZ_BAAAJO010000004.1"/>
</dbReference>
<dbReference type="PRINTS" id="PR00038">
    <property type="entry name" value="HTHLUXR"/>
</dbReference>
<accession>A0A9W6HAQ4</accession>
<dbReference type="Gene3D" id="1.10.10.10">
    <property type="entry name" value="Winged helix-like DNA-binding domain superfamily/Winged helix DNA-binding domain"/>
    <property type="match status" value="1"/>
</dbReference>
<dbReference type="PANTHER" id="PTHR16305:SF35">
    <property type="entry name" value="TRANSCRIPTIONAL ACTIVATOR DOMAIN"/>
    <property type="match status" value="1"/>
</dbReference>
<dbReference type="CDD" id="cd06170">
    <property type="entry name" value="LuxR_C_like"/>
    <property type="match status" value="1"/>
</dbReference>
<feature type="domain" description="HTH luxR-type" evidence="3">
    <location>
        <begin position="864"/>
        <end position="929"/>
    </location>
</feature>
<dbReference type="SUPFAM" id="SSF46894">
    <property type="entry name" value="C-terminal effector domain of the bipartite response regulators"/>
    <property type="match status" value="1"/>
</dbReference>
<dbReference type="GO" id="GO:0004016">
    <property type="term" value="F:adenylate cyclase activity"/>
    <property type="evidence" value="ECO:0007669"/>
    <property type="project" value="TreeGrafter"/>
</dbReference>
<keyword evidence="2" id="KW-0067">ATP-binding</keyword>
<evidence type="ECO:0000256" key="2">
    <source>
        <dbReference type="ARBA" id="ARBA00022840"/>
    </source>
</evidence>
<dbReference type="Gene3D" id="3.40.50.300">
    <property type="entry name" value="P-loop containing nucleotide triphosphate hydrolases"/>
    <property type="match status" value="1"/>
</dbReference>
<name>A0A9W6HAQ4_9MICO</name>
<dbReference type="InterPro" id="IPR016032">
    <property type="entry name" value="Sig_transdc_resp-reg_C-effctor"/>
</dbReference>
<dbReference type="AlphaFoldDB" id="A0A9W6HAQ4"/>
<dbReference type="InterPro" id="IPR000792">
    <property type="entry name" value="Tscrpt_reg_LuxR_C"/>
</dbReference>
<sequence length="946" mass="100341">MTSHEESRALHGRRGECEQLDAVLANAVSGRSQVLVLRGEAGVGKTALLDYVVQRADGFVIARATGVESEVELAYSVLQQLCAPFLDRVTHLPEPQRQALGVAFGSQSGEPPDRFLVGLAVLGLFAEVAETAPLLCALDDAQWIDTASALTLTFVARRLVAERVGMVFAVRDATDAGEGSDGSDALAALPTLVVRGLADADAAALLDSVIVGPLDERVRSRIIAEARGNPLALLELPRDLDAAELAFGNGAADRSALTGRIEQGFIRRLEQLPEPTRQLMLIAAADPSGDVTLLWRAAARLGIPADAATPAQEAGLLDLGAQVRFRHPLMRSAVYRAASELDRRRAHEVLAAAIIGDSDSDYLAWHRAVAAGGLDEGVAAELEASAVRARARGGWAAAAAFLTRSMELTPEPAERARRALAAANARLQAGATDAAHTMLAIASAGPLGELDDARAQLLGAEISFASTRGREAPSLLLRAAKRFEALDATVARETYLDAFTAALFAGRLAGGGGALDDVADSIIDARWGDSGRRLPTACELLLNGLAVLVRSGYAAGVPMLRRALDALRREGIGDADALRWLWPASRAARAIGDDVGWLGLTEQLVAVARRTGALAMLPIALTERFTVELFTGDLAAALALAVEADAVTAATGNALSPHIAFLRAAWSGSETEARALIDVSRSDVSARGEGLWLMGTELTSAVFLNSFGRYDEALATAEHAAEHPFELGLSTWVYPELVEAAVRSDQAERGAAAFGRLEEIARASGTDWSLGVLARCRALLGDDDIAEASYQESAERLSGTRIRMALARTNLLYGEWLRRSGRRMDARVQLRRAHEFFREAGMEGFAERTRRELAATGETVRARSVDTANELTAQEALIARLAAEGRSNPEIGAQLFISPRTVEWHLGKVFTKLGVTSRRGLRATAVAPAGPGLGSPAAARYQGRMP</sequence>
<proteinExistence type="predicted"/>
<organism evidence="4 5">
    <name type="scientific">Leifsonia poae</name>
    <dbReference type="NCBI Taxonomy" id="110933"/>
    <lineage>
        <taxon>Bacteria</taxon>
        <taxon>Bacillati</taxon>
        <taxon>Actinomycetota</taxon>
        <taxon>Actinomycetes</taxon>
        <taxon>Micrococcales</taxon>
        <taxon>Microbacteriaceae</taxon>
        <taxon>Leifsonia</taxon>
    </lineage>
</organism>
<keyword evidence="1" id="KW-0547">Nucleotide-binding</keyword>
<comment type="caution">
    <text evidence="4">The sequence shown here is derived from an EMBL/GenBank/DDBJ whole genome shotgun (WGS) entry which is preliminary data.</text>
</comment>
<dbReference type="InterPro" id="IPR041664">
    <property type="entry name" value="AAA_16"/>
</dbReference>
<dbReference type="SUPFAM" id="SSF52540">
    <property type="entry name" value="P-loop containing nucleoside triphosphate hydrolases"/>
    <property type="match status" value="1"/>
</dbReference>
<dbReference type="GO" id="GO:0006355">
    <property type="term" value="P:regulation of DNA-templated transcription"/>
    <property type="evidence" value="ECO:0007669"/>
    <property type="project" value="InterPro"/>
</dbReference>
<dbReference type="EMBL" id="BSEN01000013">
    <property type="protein sequence ID" value="GLJ77076.1"/>
    <property type="molecule type" value="Genomic_DNA"/>
</dbReference>
<dbReference type="Pfam" id="PF00196">
    <property type="entry name" value="GerE"/>
    <property type="match status" value="1"/>
</dbReference>